<organism evidence="4 5">
    <name type="scientific">Paractinoplanes ferrugineus</name>
    <dbReference type="NCBI Taxonomy" id="113564"/>
    <lineage>
        <taxon>Bacteria</taxon>
        <taxon>Bacillati</taxon>
        <taxon>Actinomycetota</taxon>
        <taxon>Actinomycetes</taxon>
        <taxon>Micromonosporales</taxon>
        <taxon>Micromonosporaceae</taxon>
        <taxon>Paractinoplanes</taxon>
    </lineage>
</organism>
<accession>A0A919J1Y0</accession>
<keyword evidence="2" id="KW-1133">Transmembrane helix</keyword>
<feature type="signal peptide" evidence="3">
    <location>
        <begin position="1"/>
        <end position="29"/>
    </location>
</feature>
<evidence type="ECO:0000256" key="2">
    <source>
        <dbReference type="SAM" id="Phobius"/>
    </source>
</evidence>
<reference evidence="4" key="1">
    <citation type="submission" date="2021-01" db="EMBL/GenBank/DDBJ databases">
        <title>Whole genome shotgun sequence of Actinoplanes ferrugineus NBRC 15555.</title>
        <authorList>
            <person name="Komaki H."/>
            <person name="Tamura T."/>
        </authorList>
    </citation>
    <scope>NUCLEOTIDE SEQUENCE</scope>
    <source>
        <strain evidence="4">NBRC 15555</strain>
    </source>
</reference>
<dbReference type="RefSeq" id="WP_203815702.1">
    <property type="nucleotide sequence ID" value="NZ_BAAABP010000014.1"/>
</dbReference>
<name>A0A919J1Y0_9ACTN</name>
<feature type="compositionally biased region" description="Low complexity" evidence="1">
    <location>
        <begin position="162"/>
        <end position="205"/>
    </location>
</feature>
<gene>
    <name evidence="4" type="ORF">Afe05nite_09210</name>
</gene>
<keyword evidence="2" id="KW-0472">Membrane</keyword>
<dbReference type="EMBL" id="BOMM01000004">
    <property type="protein sequence ID" value="GIE09081.1"/>
    <property type="molecule type" value="Genomic_DNA"/>
</dbReference>
<evidence type="ECO:0000256" key="1">
    <source>
        <dbReference type="SAM" id="MobiDB-lite"/>
    </source>
</evidence>
<feature type="chain" id="PRO_5037517471" description="LPXTG-motif cell wall-anchored protein" evidence="3">
    <location>
        <begin position="30"/>
        <end position="338"/>
    </location>
</feature>
<protein>
    <recommendedName>
        <fullName evidence="6">LPXTG-motif cell wall-anchored protein</fullName>
    </recommendedName>
</protein>
<proteinExistence type="predicted"/>
<feature type="compositionally biased region" description="Pro residues" evidence="1">
    <location>
        <begin position="147"/>
        <end position="161"/>
    </location>
</feature>
<evidence type="ECO:0000313" key="5">
    <source>
        <dbReference type="Proteomes" id="UP000598174"/>
    </source>
</evidence>
<dbReference type="AlphaFoldDB" id="A0A919J1Y0"/>
<evidence type="ECO:0008006" key="6">
    <source>
        <dbReference type="Google" id="ProtNLM"/>
    </source>
</evidence>
<comment type="caution">
    <text evidence="4">The sequence shown here is derived from an EMBL/GenBank/DDBJ whole genome shotgun (WGS) entry which is preliminary data.</text>
</comment>
<keyword evidence="2" id="KW-0812">Transmembrane</keyword>
<feature type="transmembrane region" description="Helical" evidence="2">
    <location>
        <begin position="311"/>
        <end position="329"/>
    </location>
</feature>
<evidence type="ECO:0000256" key="3">
    <source>
        <dbReference type="SAM" id="SignalP"/>
    </source>
</evidence>
<sequence>MNLLKSKLRRSATVVGGAFVGLASVAAFAAPALACETDITPTSKCANADGSWVVEWQVKNSEWDIAGTVSDVWAMPANSTLTGIAKGAYLPKEKEGVLTGKQTVPAGTQWASISVQSDWKWNGGGYVSKTNSRPVHKPIEKCKPTTPTTPPTRPTTSPTPTPTATTSKPTTAPTTKPTTTAPTTSPTTTPSTTGTPSGGTNTPSPAKEPQFVYDNTCDKFTVGLEVPKGWKESVTVTFKPSKGDSKTITVKPGATGTVDFPAAEGLKVTATPKGYEDEAATVSYKTPADCDSNGSGGGGGLALTGANAGGIAAGAAGLLALGGGLFFMARRRKLKFTA</sequence>
<dbReference type="Proteomes" id="UP000598174">
    <property type="component" value="Unassembled WGS sequence"/>
</dbReference>
<evidence type="ECO:0000313" key="4">
    <source>
        <dbReference type="EMBL" id="GIE09081.1"/>
    </source>
</evidence>
<feature type="region of interest" description="Disordered" evidence="1">
    <location>
        <begin position="126"/>
        <end position="211"/>
    </location>
</feature>
<keyword evidence="3" id="KW-0732">Signal</keyword>
<keyword evidence="5" id="KW-1185">Reference proteome</keyword>